<dbReference type="InterPro" id="IPR040350">
    <property type="entry name" value="TMEM272"/>
</dbReference>
<dbReference type="Proteomes" id="UP000265040">
    <property type="component" value="Chromosome 18"/>
</dbReference>
<organism evidence="2 3">
    <name type="scientific">Anabas testudineus</name>
    <name type="common">Climbing perch</name>
    <name type="synonym">Anthias testudineus</name>
    <dbReference type="NCBI Taxonomy" id="64144"/>
    <lineage>
        <taxon>Eukaryota</taxon>
        <taxon>Metazoa</taxon>
        <taxon>Chordata</taxon>
        <taxon>Craniata</taxon>
        <taxon>Vertebrata</taxon>
        <taxon>Euteleostomi</taxon>
        <taxon>Actinopterygii</taxon>
        <taxon>Neopterygii</taxon>
        <taxon>Teleostei</taxon>
        <taxon>Neoteleostei</taxon>
        <taxon>Acanthomorphata</taxon>
        <taxon>Anabantaria</taxon>
        <taxon>Anabantiformes</taxon>
        <taxon>Anabantoidei</taxon>
        <taxon>Anabantidae</taxon>
        <taxon>Anabas</taxon>
    </lineage>
</organism>
<reference evidence="2 3" key="1">
    <citation type="submission" date="2021-04" db="EMBL/GenBank/DDBJ databases">
        <authorList>
            <consortium name="Wellcome Sanger Institute Data Sharing"/>
        </authorList>
    </citation>
    <scope>NUCLEOTIDE SEQUENCE [LARGE SCALE GENOMIC DNA]</scope>
</reference>
<dbReference type="Ensembl" id="ENSATET00000081311.1">
    <property type="protein sequence ID" value="ENSATEP00000072567.1"/>
    <property type="gene ID" value="ENSATEG00000032767.1"/>
</dbReference>
<evidence type="ECO:0000256" key="1">
    <source>
        <dbReference type="SAM" id="Phobius"/>
    </source>
</evidence>
<dbReference type="PANTHER" id="PTHR33444:SF2">
    <property type="entry name" value="MARVEL DOMAIN-CONTAINING PROTEIN"/>
    <property type="match status" value="1"/>
</dbReference>
<dbReference type="GeneID" id="117152989"/>
<accession>A0AAQ6IFP7</accession>
<feature type="transmembrane region" description="Helical" evidence="1">
    <location>
        <begin position="12"/>
        <end position="37"/>
    </location>
</feature>
<dbReference type="AlphaFoldDB" id="A0AAQ6IFP7"/>
<evidence type="ECO:0000313" key="2">
    <source>
        <dbReference type="Ensembl" id="ENSATEP00000072567.1"/>
    </source>
</evidence>
<dbReference type="GeneTree" id="ENSGT00990000204615"/>
<feature type="transmembrane region" description="Helical" evidence="1">
    <location>
        <begin position="78"/>
        <end position="96"/>
    </location>
</feature>
<keyword evidence="3" id="KW-1185">Reference proteome</keyword>
<feature type="transmembrane region" description="Helical" evidence="1">
    <location>
        <begin position="116"/>
        <end position="140"/>
    </location>
</feature>
<proteinExistence type="predicted"/>
<sequence>MPEIQRPRLTNVLPTLIIAFTVVIFFFIIAAQVIVGITFENDCPRQPFIPTYLIGFICFPMLPFFWNKCSEAGQILSISFYFIWFLVGNVAIYSIYEPNYDEKITSRVLYCNKTLYLFAFWTTNFTYVLFGVILVSFCCCKKQEPYDEEQTKLQT</sequence>
<reference evidence="2" key="2">
    <citation type="submission" date="2025-08" db="UniProtKB">
        <authorList>
            <consortium name="Ensembl"/>
        </authorList>
    </citation>
    <scope>IDENTIFICATION</scope>
</reference>
<reference evidence="2" key="3">
    <citation type="submission" date="2025-09" db="UniProtKB">
        <authorList>
            <consortium name="Ensembl"/>
        </authorList>
    </citation>
    <scope>IDENTIFICATION</scope>
</reference>
<feature type="transmembrane region" description="Helical" evidence="1">
    <location>
        <begin position="49"/>
        <end position="66"/>
    </location>
</feature>
<protein>
    <submittedName>
        <fullName evidence="2">Uncharacterized protein</fullName>
    </submittedName>
</protein>
<name>A0AAQ6IFP7_ANATE</name>
<evidence type="ECO:0000313" key="3">
    <source>
        <dbReference type="Proteomes" id="UP000265040"/>
    </source>
</evidence>
<keyword evidence="1" id="KW-0472">Membrane</keyword>
<dbReference type="RefSeq" id="XP_033182396.1">
    <property type="nucleotide sequence ID" value="XM_033326505.1"/>
</dbReference>
<dbReference type="PANTHER" id="PTHR33444">
    <property type="entry name" value="SI:DKEY-19B23.12-RELATED"/>
    <property type="match status" value="1"/>
</dbReference>
<keyword evidence="1" id="KW-1133">Transmembrane helix</keyword>
<keyword evidence="1" id="KW-0812">Transmembrane</keyword>